<feature type="compositionally biased region" description="Basic residues" evidence="1">
    <location>
        <begin position="1"/>
        <end position="17"/>
    </location>
</feature>
<sequence length="303" mass="34928">MSAKRRKVAVPKKINSKRKTEEIKVATPILSDSDDVSTHSEQEEHSSDVPVVDELKRKKPKLSKTFEQCRDPLQNYSVEYKKSHDNVLMNTINNNLTQISDEILKRMELMSDNIDKLMVSIKTMSETQLWLEKQVLALRKYLIRTDPLVQIDMKHKFPIDDEEVFKQFVQDLNDETYFELMLGRCRQEGGSSANKMVRNIWSFLFATCIQKIISWSGQHEKFKLGDTILFTLVQDATLLAYPTTTAAAVSETTKTFFQNDSLRRDATTYISSSYGCHTKGENNSFPLAFSIRTQSLKTFLEKN</sequence>
<comment type="caution">
    <text evidence="2">The sequence shown here is derived from an EMBL/GenBank/DDBJ whole genome shotgun (WGS) entry which is preliminary data.</text>
</comment>
<evidence type="ECO:0000313" key="2">
    <source>
        <dbReference type="EMBL" id="KAJ6633050.1"/>
    </source>
</evidence>
<evidence type="ECO:0000256" key="1">
    <source>
        <dbReference type="SAM" id="MobiDB-lite"/>
    </source>
</evidence>
<feature type="non-terminal residue" evidence="2">
    <location>
        <position position="303"/>
    </location>
</feature>
<dbReference type="EMBL" id="WJQU01002255">
    <property type="protein sequence ID" value="KAJ6633050.1"/>
    <property type="molecule type" value="Genomic_DNA"/>
</dbReference>
<feature type="compositionally biased region" description="Basic and acidic residues" evidence="1">
    <location>
        <begin position="36"/>
        <end position="47"/>
    </location>
</feature>
<evidence type="ECO:0000313" key="3">
    <source>
        <dbReference type="Proteomes" id="UP001151699"/>
    </source>
</evidence>
<feature type="region of interest" description="Disordered" evidence="1">
    <location>
        <begin position="1"/>
        <end position="50"/>
    </location>
</feature>
<keyword evidence="3" id="KW-1185">Reference proteome</keyword>
<organism evidence="2 3">
    <name type="scientific">Pseudolycoriella hygida</name>
    <dbReference type="NCBI Taxonomy" id="35572"/>
    <lineage>
        <taxon>Eukaryota</taxon>
        <taxon>Metazoa</taxon>
        <taxon>Ecdysozoa</taxon>
        <taxon>Arthropoda</taxon>
        <taxon>Hexapoda</taxon>
        <taxon>Insecta</taxon>
        <taxon>Pterygota</taxon>
        <taxon>Neoptera</taxon>
        <taxon>Endopterygota</taxon>
        <taxon>Diptera</taxon>
        <taxon>Nematocera</taxon>
        <taxon>Sciaroidea</taxon>
        <taxon>Sciaridae</taxon>
        <taxon>Pseudolycoriella</taxon>
    </lineage>
</organism>
<evidence type="ECO:0008006" key="4">
    <source>
        <dbReference type="Google" id="ProtNLM"/>
    </source>
</evidence>
<gene>
    <name evidence="2" type="ORF">Bhyg_16672</name>
</gene>
<dbReference type="Proteomes" id="UP001151699">
    <property type="component" value="Unassembled WGS sequence"/>
</dbReference>
<proteinExistence type="predicted"/>
<dbReference type="AlphaFoldDB" id="A0A9Q0MKU7"/>
<protein>
    <recommendedName>
        <fullName evidence="4">DUF4806 domain-containing protein</fullName>
    </recommendedName>
</protein>
<accession>A0A9Q0MKU7</accession>
<reference evidence="2" key="1">
    <citation type="submission" date="2022-07" db="EMBL/GenBank/DDBJ databases">
        <authorList>
            <person name="Trinca V."/>
            <person name="Uliana J.V.C."/>
            <person name="Torres T.T."/>
            <person name="Ward R.J."/>
            <person name="Monesi N."/>
        </authorList>
    </citation>
    <scope>NUCLEOTIDE SEQUENCE</scope>
    <source>
        <strain evidence="2">HSMRA1968</strain>
        <tissue evidence="2">Whole embryos</tissue>
    </source>
</reference>
<name>A0A9Q0MKU7_9DIPT</name>